<dbReference type="OrthoDB" id="1683573at2"/>
<accession>A0A1J6WVC7</accession>
<keyword evidence="2" id="KW-1185">Reference proteome</keyword>
<dbReference type="Proteomes" id="UP000182062">
    <property type="component" value="Unassembled WGS sequence"/>
</dbReference>
<evidence type="ECO:0000313" key="2">
    <source>
        <dbReference type="Proteomes" id="UP000182062"/>
    </source>
</evidence>
<dbReference type="InterPro" id="IPR025619">
    <property type="entry name" value="YlzJ"/>
</dbReference>
<reference evidence="1 2" key="1">
    <citation type="submission" date="2016-09" db="EMBL/GenBank/DDBJ databases">
        <title>Bacillus aquimaris SAMM genome sequence reveals colonization and biosurfactant production capacities.</title>
        <authorList>
            <person name="Waghmode S.R."/>
            <person name="Suryavanshi M.V."/>
        </authorList>
    </citation>
    <scope>NUCLEOTIDE SEQUENCE [LARGE SCALE GENOMIC DNA]</scope>
    <source>
        <strain evidence="1 2">SAMM</strain>
    </source>
</reference>
<evidence type="ECO:0000313" key="1">
    <source>
        <dbReference type="EMBL" id="OIU72171.1"/>
    </source>
</evidence>
<dbReference type="AlphaFoldDB" id="A0A1J6WVC7"/>
<dbReference type="EMBL" id="MINN01000074">
    <property type="protein sequence ID" value="OIU72171.1"/>
    <property type="molecule type" value="Genomic_DNA"/>
</dbReference>
<organism evidence="1 2">
    <name type="scientific">Rossellomorea aquimaris</name>
    <dbReference type="NCBI Taxonomy" id="189382"/>
    <lineage>
        <taxon>Bacteria</taxon>
        <taxon>Bacillati</taxon>
        <taxon>Bacillota</taxon>
        <taxon>Bacilli</taxon>
        <taxon>Bacillales</taxon>
        <taxon>Bacillaceae</taxon>
        <taxon>Rossellomorea</taxon>
    </lineage>
</organism>
<name>A0A1J6WVC7_9BACI</name>
<sequence length="68" mass="7878">MILYTMVPQEQVYPTDTEEFSGQMMVEHQGVPLLVQKVEDKYRIIRIMSSDPAHYMNSTICPGEFIPN</sequence>
<gene>
    <name evidence="1" type="ORF">BHE18_05940</name>
</gene>
<dbReference type="Pfam" id="PF14035">
    <property type="entry name" value="YlzJ"/>
    <property type="match status" value="1"/>
</dbReference>
<proteinExistence type="predicted"/>
<comment type="caution">
    <text evidence="1">The sequence shown here is derived from an EMBL/GenBank/DDBJ whole genome shotgun (WGS) entry which is preliminary data.</text>
</comment>
<dbReference type="RefSeq" id="WP_071617836.1">
    <property type="nucleotide sequence ID" value="NZ_MINN01000074.1"/>
</dbReference>
<protein>
    <submittedName>
        <fullName evidence="1">Ribonuclease</fullName>
    </submittedName>
</protein>